<dbReference type="InterPro" id="IPR037175">
    <property type="entry name" value="KFase_sf"/>
</dbReference>
<dbReference type="EC" id="3.5.-.-" evidence="1"/>
<dbReference type="PANTHER" id="PTHR34861">
    <property type="match status" value="1"/>
</dbReference>
<dbReference type="SUPFAM" id="SSF102198">
    <property type="entry name" value="Putative cyclase"/>
    <property type="match status" value="1"/>
</dbReference>
<dbReference type="Pfam" id="PF04199">
    <property type="entry name" value="Cyclase"/>
    <property type="match status" value="1"/>
</dbReference>
<name>A0ABD6AEJ0_9EURY</name>
<keyword evidence="2" id="KW-1185">Reference proteome</keyword>
<gene>
    <name evidence="1" type="ORF">ACFQPE_17980</name>
</gene>
<protein>
    <submittedName>
        <fullName evidence="1">Cyclase family protein</fullName>
        <ecNumber evidence="1">3.5.-.-</ecNumber>
    </submittedName>
</protein>
<dbReference type="AlphaFoldDB" id="A0ABD6AEJ0"/>
<dbReference type="GeneID" id="79317145"/>
<sequence length="325" mass="35138">MVDVSELLADAPDNWGRWGDDDELGALNWLTAGEVLRGVGAVETGETFTLGVPIGASDGDPVWPTRAPAGHYVTQDQGTIDAGKRDREPFGHTGSADDLVHLHTHGTTHHDALGHVWYDDRLYNGFDARTTNGGLERCGAEHVANHGIVGRAVLVDVARYRGVRALDADERITLEELEGCLDEQGVELGGREILLLRTGCLDYFYAEGADAFYDRYGDSERSDALLEPGITYTPEVVEWFRDNEVPAFCADTITAEQTRSEETGTLIPLHPALLRDLGVVITELVRLDALAEACAADGRYECLFVSGPLKIVGGTAAPANPVAIR</sequence>
<keyword evidence="1" id="KW-0378">Hydrolase</keyword>
<dbReference type="EMBL" id="JBHTBF010000003">
    <property type="protein sequence ID" value="MFC7318667.1"/>
    <property type="molecule type" value="Genomic_DNA"/>
</dbReference>
<proteinExistence type="predicted"/>
<accession>A0ABD6AEJ0</accession>
<organism evidence="1 2">
    <name type="scientific">Halomarina halobia</name>
    <dbReference type="NCBI Taxonomy" id="3033386"/>
    <lineage>
        <taxon>Archaea</taxon>
        <taxon>Methanobacteriati</taxon>
        <taxon>Methanobacteriota</taxon>
        <taxon>Stenosarchaea group</taxon>
        <taxon>Halobacteria</taxon>
        <taxon>Halobacteriales</taxon>
        <taxon>Natronomonadaceae</taxon>
        <taxon>Halomarina</taxon>
    </lineage>
</organism>
<evidence type="ECO:0000313" key="1">
    <source>
        <dbReference type="EMBL" id="MFC7318667.1"/>
    </source>
</evidence>
<reference evidence="1 2" key="1">
    <citation type="journal article" date="2019" name="Int. J. Syst. Evol. Microbiol.">
        <title>The Global Catalogue of Microorganisms (GCM) 10K type strain sequencing project: providing services to taxonomists for standard genome sequencing and annotation.</title>
        <authorList>
            <consortium name="The Broad Institute Genomics Platform"/>
            <consortium name="The Broad Institute Genome Sequencing Center for Infectious Disease"/>
            <person name="Wu L."/>
            <person name="Ma J."/>
        </authorList>
    </citation>
    <scope>NUCLEOTIDE SEQUENCE [LARGE SCALE GENOMIC DNA]</scope>
    <source>
        <strain evidence="1 2">PSR21</strain>
    </source>
</reference>
<dbReference type="InterPro" id="IPR007325">
    <property type="entry name" value="KFase/CYL"/>
</dbReference>
<dbReference type="PANTHER" id="PTHR34861:SF10">
    <property type="entry name" value="CYCLASE"/>
    <property type="match status" value="1"/>
</dbReference>
<evidence type="ECO:0000313" key="2">
    <source>
        <dbReference type="Proteomes" id="UP001596547"/>
    </source>
</evidence>
<dbReference type="GO" id="GO:0016787">
    <property type="term" value="F:hydrolase activity"/>
    <property type="evidence" value="ECO:0007669"/>
    <property type="project" value="UniProtKB-KW"/>
</dbReference>
<dbReference type="Proteomes" id="UP001596547">
    <property type="component" value="Unassembled WGS sequence"/>
</dbReference>
<comment type="caution">
    <text evidence="1">The sequence shown here is derived from an EMBL/GenBank/DDBJ whole genome shotgun (WGS) entry which is preliminary data.</text>
</comment>
<dbReference type="RefSeq" id="WP_276306496.1">
    <property type="nucleotide sequence ID" value="NZ_CP119993.1"/>
</dbReference>
<dbReference type="Gene3D" id="3.50.30.50">
    <property type="entry name" value="Putative cyclase"/>
    <property type="match status" value="1"/>
</dbReference>